<reference evidence="9" key="2">
    <citation type="submission" date="2018-11" db="EMBL/GenBank/DDBJ databases">
        <title>Trombidioid mite genomics.</title>
        <authorList>
            <person name="Dong X."/>
        </authorList>
    </citation>
    <scope>NUCLEOTIDE SEQUENCE</scope>
    <source>
        <strain evidence="9">UoL-WK</strain>
    </source>
</reference>
<dbReference type="GO" id="GO:0005737">
    <property type="term" value="C:cytoplasm"/>
    <property type="evidence" value="ECO:0007669"/>
    <property type="project" value="TreeGrafter"/>
</dbReference>
<reference evidence="9 11" key="1">
    <citation type="journal article" date="2018" name="Gigascience">
        <title>Genomes of trombidid mites reveal novel predicted allergens and laterally-transferred genes associated with secondary metabolism.</title>
        <authorList>
            <person name="Dong X."/>
            <person name="Chaisiri K."/>
            <person name="Xia D."/>
            <person name="Armstrong S.D."/>
            <person name="Fang Y."/>
            <person name="Donnelly M.J."/>
            <person name="Kadowaki T."/>
            <person name="McGarry J.W."/>
            <person name="Darby A.C."/>
            <person name="Makepeace B.L."/>
        </authorList>
    </citation>
    <scope>NUCLEOTIDE SEQUENCE [LARGE SCALE GENOMIC DNA]</scope>
    <source>
        <strain evidence="9">UoL-WK</strain>
    </source>
</reference>
<dbReference type="Gene3D" id="3.40.50.12760">
    <property type="match status" value="1"/>
</dbReference>
<dbReference type="Proteomes" id="UP000285301">
    <property type="component" value="Unassembled WGS sequence"/>
</dbReference>
<dbReference type="GO" id="GO:0006370">
    <property type="term" value="P:7-methylguanosine mRNA capping"/>
    <property type="evidence" value="ECO:0007669"/>
    <property type="project" value="TreeGrafter"/>
</dbReference>
<proteinExistence type="predicted"/>
<dbReference type="GO" id="GO:0032259">
    <property type="term" value="P:methylation"/>
    <property type="evidence" value="ECO:0007669"/>
    <property type="project" value="UniProtKB-KW"/>
</dbReference>
<evidence type="ECO:0000256" key="5">
    <source>
        <dbReference type="ARBA" id="ARBA00022691"/>
    </source>
</evidence>
<keyword evidence="3 7" id="KW-0489">Methyltransferase</keyword>
<comment type="caution">
    <text evidence="9">The sequence shown here is derived from an EMBL/GenBank/DDBJ whole genome shotgun (WGS) entry which is preliminary data.</text>
</comment>
<dbReference type="InterPro" id="IPR025807">
    <property type="entry name" value="Adrift-typ_MeTrfase"/>
</dbReference>
<dbReference type="EMBL" id="NCKU01009487">
    <property type="protein sequence ID" value="RWS01285.1"/>
    <property type="molecule type" value="Genomic_DNA"/>
</dbReference>
<sequence length="805" mass="92937">MKSVSEWMMNEQKFEKYFEFNNNECGENTAFDVNLCFKESNWKIDELTTLKADLNAVQCLLNDKNIDEWGKHTAFTDRSAFLMNDAKKRLKCEPQFLTRAWLKFYEMLKNFNLVTKPASEVDQDNNTLYALYLCEAPGAFIAATNHFIKSNELNLKFVWIATSLNPYYEESDALGAAIVDDRFIRHPNSYRNWFFGEDNTGNILNKTFFASLKRRLAASKCDLIAADGGINCMDSPDQQEMLTFPLILCETLLALSNLKSEANFVVKCFSLFETHTLCLIYLLFTAFQKLIAYKPIASKEGNSELYFVCIGFKAAYREFVDLLTNVYFESPDENQTRRYIFSRAQISSDFITQFVDCAKFFQSRQRNAILKNFRLFQNIDQLAVSEITAMKKLISRYYIRKHHLEHIDPGDDLCPGVEHATVTVKNVFDFRHIRKCLKLDASYNERKYVAQSFAFNSSLNDALNAVYNCAQFERLFAWNSSSVSMHIDDFQFVYGSKYELVKCSKFCDISLLRLVYLYCSKHETLLTTESFDLSEKVRNTLRQLLNTFSAFHSSKIASLLNCANDKNTLCKFIENFFHSHRAVSLEKFASAEMQRNTLSQESERKVFVIDLNSMDANSFLPTFKSETNNAKQLVKCVLNLLPYLAANDLVIVHLNACLSRLVVGTLYSLTTIYKRFAFVPWYSSSNESSFHAKRLKVSIVGQLCLFTNENIEKNNFNEAKQLLSSLFEKIDAALQNQRNHYHLLEIISVPHLLSGNFTPSVFFLFTLMRFIFVDTSFTESLFQANVVHFLEKLKLAITQDKFSSQ</sequence>
<evidence type="ECO:0000313" key="10">
    <source>
        <dbReference type="EMBL" id="RWS06254.1"/>
    </source>
</evidence>
<keyword evidence="5 7" id="KW-0949">S-adenosyl-L-methionine</keyword>
<accession>A0A3S3P5C4</accession>
<keyword evidence="11" id="KW-1185">Reference proteome</keyword>
<dbReference type="InterPro" id="IPR002877">
    <property type="entry name" value="RNA_MeTrfase_FtsJ_dom"/>
</dbReference>
<protein>
    <recommendedName>
        <fullName evidence="2">Cap-specific mRNA (nucleoside-2'-O-)-methyltransferase 2</fullName>
        <ecNumber evidence="1">2.1.1.296</ecNumber>
    </recommendedName>
</protein>
<feature type="active site" description="Proton acceptor" evidence="7">
    <location>
        <position position="267"/>
    </location>
</feature>
<dbReference type="GO" id="GO:0120550">
    <property type="term" value="F:methyltransferase cap2 activity"/>
    <property type="evidence" value="ECO:0007669"/>
    <property type="project" value="UniProtKB-EC"/>
</dbReference>
<dbReference type="Pfam" id="PF01728">
    <property type="entry name" value="FtsJ"/>
    <property type="match status" value="1"/>
</dbReference>
<dbReference type="OrthoDB" id="429597at2759"/>
<feature type="domain" description="Adrift-type SAM-dependent 2'-O-MTase" evidence="8">
    <location>
        <begin position="95"/>
        <end position="314"/>
    </location>
</feature>
<dbReference type="EMBL" id="NCKU01004241">
    <property type="protein sequence ID" value="RWS06254.1"/>
    <property type="molecule type" value="Genomic_DNA"/>
</dbReference>
<name>A0A3S3P5C4_9ACAR</name>
<feature type="binding site" evidence="7">
    <location>
        <position position="138"/>
    </location>
    <ligand>
        <name>S-adenosyl-L-methionine</name>
        <dbReference type="ChEBI" id="CHEBI:59789"/>
    </ligand>
</feature>
<dbReference type="PANTHER" id="PTHR16121:SF2">
    <property type="entry name" value="CAP-SPECIFIC MRNA (NUCLEOSIDE-2'-O-)-METHYLTRANSFERASE 2"/>
    <property type="match status" value="1"/>
</dbReference>
<evidence type="ECO:0000256" key="1">
    <source>
        <dbReference type="ARBA" id="ARBA00012770"/>
    </source>
</evidence>
<evidence type="ECO:0000256" key="4">
    <source>
        <dbReference type="ARBA" id="ARBA00022679"/>
    </source>
</evidence>
<dbReference type="AlphaFoldDB" id="A0A3S3P5C4"/>
<evidence type="ECO:0000256" key="6">
    <source>
        <dbReference type="ARBA" id="ARBA00049477"/>
    </source>
</evidence>
<dbReference type="PROSITE" id="PS51614">
    <property type="entry name" value="SAM_MT_ADRIFT"/>
    <property type="match status" value="1"/>
</dbReference>
<comment type="catalytic activity">
    <reaction evidence="6">
        <text>a 5'-end (N(7)-methyl 5'-triphosphoguanosine)-(2'-O-methyl-ribonucleoside)-(ribonucleotide) in mRNA + S-adenosyl-L-methionine = a 5'-end (N(7)-methyl 5'-triphosphoguanosine)-(2'-O-methyl-ribonucleoside)-(2'-O-methyl-ribonucleotide) in mRNA + S-adenosyl-L-homocysteine + H(+)</text>
        <dbReference type="Rhea" id="RHEA:67024"/>
        <dbReference type="Rhea" id="RHEA-COMP:17169"/>
        <dbReference type="Rhea" id="RHEA-COMP:17170"/>
        <dbReference type="ChEBI" id="CHEBI:15378"/>
        <dbReference type="ChEBI" id="CHEBI:57856"/>
        <dbReference type="ChEBI" id="CHEBI:59789"/>
        <dbReference type="ChEBI" id="CHEBI:167612"/>
        <dbReference type="ChEBI" id="CHEBI:167614"/>
        <dbReference type="EC" id="2.1.1.296"/>
    </reaction>
</comment>
<evidence type="ECO:0000259" key="8">
    <source>
        <dbReference type="PROSITE" id="PS51614"/>
    </source>
</evidence>
<comment type="caution">
    <text evidence="7">Lacks conserved residue(s) required for the propagation of feature annotation.</text>
</comment>
<evidence type="ECO:0000256" key="3">
    <source>
        <dbReference type="ARBA" id="ARBA00022603"/>
    </source>
</evidence>
<organism evidence="9 11">
    <name type="scientific">Dinothrombium tinctorium</name>
    <dbReference type="NCBI Taxonomy" id="1965070"/>
    <lineage>
        <taxon>Eukaryota</taxon>
        <taxon>Metazoa</taxon>
        <taxon>Ecdysozoa</taxon>
        <taxon>Arthropoda</taxon>
        <taxon>Chelicerata</taxon>
        <taxon>Arachnida</taxon>
        <taxon>Acari</taxon>
        <taxon>Acariformes</taxon>
        <taxon>Trombidiformes</taxon>
        <taxon>Prostigmata</taxon>
        <taxon>Anystina</taxon>
        <taxon>Parasitengona</taxon>
        <taxon>Trombidioidea</taxon>
        <taxon>Trombidiidae</taxon>
        <taxon>Dinothrombium</taxon>
    </lineage>
</organism>
<dbReference type="SUPFAM" id="SSF53335">
    <property type="entry name" value="S-adenosyl-L-methionine-dependent methyltransferases"/>
    <property type="match status" value="1"/>
</dbReference>
<dbReference type="EC" id="2.1.1.296" evidence="1"/>
<gene>
    <name evidence="10" type="ORF">B4U79_16233</name>
    <name evidence="9" type="ORF">B4U79_16750</name>
</gene>
<keyword evidence="4 7" id="KW-0808">Transferase</keyword>
<dbReference type="PANTHER" id="PTHR16121">
    <property type="entry name" value="CAP-SPECIFIC MRNA (NUCLEOSIDE-2'-O-)-METHYLTRANSFERASE 1-RELATED"/>
    <property type="match status" value="1"/>
</dbReference>
<dbReference type="STRING" id="1965070.A0A3S3P5C4"/>
<dbReference type="InterPro" id="IPR050851">
    <property type="entry name" value="mRNA_Cap_2O-Ribose_MeTrfase"/>
</dbReference>
<evidence type="ECO:0000256" key="2">
    <source>
        <dbReference type="ARBA" id="ARBA00021134"/>
    </source>
</evidence>
<dbReference type="InterPro" id="IPR029063">
    <property type="entry name" value="SAM-dependent_MTases_sf"/>
</dbReference>
<evidence type="ECO:0000313" key="9">
    <source>
        <dbReference type="EMBL" id="RWS01285.1"/>
    </source>
</evidence>
<feature type="binding site" evidence="7">
    <location>
        <position position="227"/>
    </location>
    <ligand>
        <name>S-adenosyl-L-methionine</name>
        <dbReference type="ChEBI" id="CHEBI:59789"/>
    </ligand>
</feature>
<evidence type="ECO:0000256" key="7">
    <source>
        <dbReference type="PROSITE-ProRule" id="PRU00946"/>
    </source>
</evidence>
<dbReference type="GO" id="GO:0004483">
    <property type="term" value="F:methyltransferase cap1 activity"/>
    <property type="evidence" value="ECO:0007669"/>
    <property type="project" value="UniProtKB-ARBA"/>
</dbReference>
<evidence type="ECO:0000313" key="11">
    <source>
        <dbReference type="Proteomes" id="UP000285301"/>
    </source>
</evidence>
<dbReference type="GO" id="GO:0005634">
    <property type="term" value="C:nucleus"/>
    <property type="evidence" value="ECO:0007669"/>
    <property type="project" value="TreeGrafter"/>
</dbReference>